<organism evidence="2 3">
    <name type="scientific">Flavobacterium endoglycinae</name>
    <dbReference type="NCBI Taxonomy" id="2816357"/>
    <lineage>
        <taxon>Bacteria</taxon>
        <taxon>Pseudomonadati</taxon>
        <taxon>Bacteroidota</taxon>
        <taxon>Flavobacteriia</taxon>
        <taxon>Flavobacteriales</taxon>
        <taxon>Flavobacteriaceae</taxon>
        <taxon>Flavobacterium</taxon>
    </lineage>
</organism>
<dbReference type="RefSeq" id="WP_207298582.1">
    <property type="nucleotide sequence ID" value="NZ_CP071448.1"/>
</dbReference>
<evidence type="ECO:0000256" key="1">
    <source>
        <dbReference type="SAM" id="SignalP"/>
    </source>
</evidence>
<protein>
    <submittedName>
        <fullName evidence="2">Uncharacterized protein</fullName>
    </submittedName>
</protein>
<reference evidence="2 3" key="1">
    <citation type="submission" date="2021-03" db="EMBL/GenBank/DDBJ databases">
        <title>Flavobacterium kribbensis sp. nov, an endophytic bacteria, isolated from soybean.</title>
        <authorList>
            <person name="Lee J."/>
            <person name="Seo J."/>
        </authorList>
    </citation>
    <scope>NUCLEOTIDE SEQUENCE [LARGE SCALE GENOMIC DNA]</scope>
    <source>
        <strain evidence="2 3">BB8</strain>
    </source>
</reference>
<dbReference type="EMBL" id="CP071448">
    <property type="protein sequence ID" value="QSW91465.1"/>
    <property type="molecule type" value="Genomic_DNA"/>
</dbReference>
<keyword evidence="1" id="KW-0732">Signal</keyword>
<keyword evidence="3" id="KW-1185">Reference proteome</keyword>
<evidence type="ECO:0000313" key="3">
    <source>
        <dbReference type="Proteomes" id="UP000663440"/>
    </source>
</evidence>
<sequence>MKKLLLFFLLVSKPIVFGQTVLNSLPLNLNNPLEDGQILNVEDVKTHDIYVFASDNKKINILKYNQSLFLTSQFTDSIRFAADRRLIGYSIGEDKNPLLYWASENFRNIRIIKYFPEVQTSRSLNFDFPDNHDYIINSFQKDNVFYVLAKEKAQQHLLLYKFENGNCEIKMFDLSAFTFQNGAGRSFSFTTLIRAYPIQKMDLNDFNPIDKTAGINKMYVNDNHIILTLDYNSKKTVVYDLNMETSEIKEKVFNLPVTKKTVQTANSFYTSNKLFQVAANKDEFVFEIKDFDSGNTIKNVSLSKNDTIQFKNSPLFLQINNNRPQVLKTTAKFLKNLADLSAGISVVKNQKNNFITFGGFVEYIDYDYLYSINEVPDMIPRTQSKMVYFDALLNENLDFIKAEQSEPLAIDNLSYFLNTSKNISLQNTLKVKGFYILSYYDLSSKQFIMRKFTDGFVRGDGNPIMNKSVFSNPATFESIKSHSSY</sequence>
<accession>A0ABX7QLD2</accession>
<feature type="chain" id="PRO_5046956095" evidence="1">
    <location>
        <begin position="19"/>
        <end position="485"/>
    </location>
</feature>
<dbReference type="Proteomes" id="UP000663440">
    <property type="component" value="Chromosome"/>
</dbReference>
<name>A0ABX7QLD2_9FLAO</name>
<gene>
    <name evidence="2" type="ORF">J0383_11825</name>
</gene>
<proteinExistence type="predicted"/>
<feature type="signal peptide" evidence="1">
    <location>
        <begin position="1"/>
        <end position="18"/>
    </location>
</feature>
<evidence type="ECO:0000313" key="2">
    <source>
        <dbReference type="EMBL" id="QSW91465.1"/>
    </source>
</evidence>